<accession>A0A1B0BG25</accession>
<dbReference type="Proteomes" id="UP000092460">
    <property type="component" value="Unassembled WGS sequence"/>
</dbReference>
<evidence type="ECO:0000313" key="2">
    <source>
        <dbReference type="Proteomes" id="UP000092460"/>
    </source>
</evidence>
<dbReference type="VEuPathDB" id="VectorBase:GPPI028891"/>
<reference evidence="2" key="1">
    <citation type="submission" date="2015-01" db="EMBL/GenBank/DDBJ databases">
        <authorList>
            <person name="Aksoy S."/>
            <person name="Warren W."/>
            <person name="Wilson R.K."/>
        </authorList>
    </citation>
    <scope>NUCLEOTIDE SEQUENCE [LARGE SCALE GENOMIC DNA]</scope>
    <source>
        <strain evidence="2">IAEA</strain>
    </source>
</reference>
<dbReference type="EMBL" id="JXJN01013736">
    <property type="status" value="NOT_ANNOTATED_CDS"/>
    <property type="molecule type" value="Genomic_DNA"/>
</dbReference>
<keyword evidence="2" id="KW-1185">Reference proteome</keyword>
<dbReference type="AlphaFoldDB" id="A0A1B0BG25"/>
<evidence type="ECO:0000313" key="1">
    <source>
        <dbReference type="EnsemblMetazoa" id="GPPI028891-PA"/>
    </source>
</evidence>
<organism evidence="1 2">
    <name type="scientific">Glossina palpalis gambiensis</name>
    <dbReference type="NCBI Taxonomy" id="67801"/>
    <lineage>
        <taxon>Eukaryota</taxon>
        <taxon>Metazoa</taxon>
        <taxon>Ecdysozoa</taxon>
        <taxon>Arthropoda</taxon>
        <taxon>Hexapoda</taxon>
        <taxon>Insecta</taxon>
        <taxon>Pterygota</taxon>
        <taxon>Neoptera</taxon>
        <taxon>Endopterygota</taxon>
        <taxon>Diptera</taxon>
        <taxon>Brachycera</taxon>
        <taxon>Muscomorpha</taxon>
        <taxon>Hippoboscoidea</taxon>
        <taxon>Glossinidae</taxon>
        <taxon>Glossina</taxon>
    </lineage>
</organism>
<reference evidence="1" key="2">
    <citation type="submission" date="2020-05" db="UniProtKB">
        <authorList>
            <consortium name="EnsemblMetazoa"/>
        </authorList>
    </citation>
    <scope>IDENTIFICATION</scope>
    <source>
        <strain evidence="1">IAEA</strain>
    </source>
</reference>
<proteinExistence type="predicted"/>
<protein>
    <submittedName>
        <fullName evidence="1">Uncharacterized protein</fullName>
    </submittedName>
</protein>
<sequence length="170" mass="18995">MHAQHMKVTKGTNIIKIESNTLKLILAAIFTEFPRFSPSSAARNLLQAFALQMWQISRGASLCRDWQRYVLLREKNVFAIGNEKWELRIGYPLNQPVGKAGLDKKQYSDTIGKGFLIISLYEAHRIISCQVDARRASALLSKMLEVKATLFKAIAITNASSGDGHSLTCI</sequence>
<dbReference type="EnsemblMetazoa" id="GPPI028891-RA">
    <property type="protein sequence ID" value="GPPI028891-PA"/>
    <property type="gene ID" value="GPPI028891"/>
</dbReference>
<name>A0A1B0BG25_9MUSC</name>